<comment type="cofactor">
    <cofactor evidence="7">
        <name>a divalent metal cation</name>
        <dbReference type="ChEBI" id="CHEBI:60240"/>
    </cofactor>
    <text evidence="7">Binds 1 divalent metal cation per subunit.</text>
</comment>
<feature type="binding site" evidence="7">
    <location>
        <position position="8"/>
    </location>
    <ligand>
        <name>a divalent metal cation</name>
        <dbReference type="ChEBI" id="CHEBI:60240"/>
    </ligand>
</feature>
<comment type="similarity">
    <text evidence="2 7">Belongs to the SurE nucleotidase family.</text>
</comment>
<comment type="subcellular location">
    <subcellularLocation>
        <location evidence="7">Cytoplasm</location>
    </subcellularLocation>
</comment>
<evidence type="ECO:0000256" key="4">
    <source>
        <dbReference type="ARBA" id="ARBA00022723"/>
    </source>
</evidence>
<organism evidence="9 10">
    <name type="scientific">Bosea rubneri</name>
    <dbReference type="NCBI Taxonomy" id="3075434"/>
    <lineage>
        <taxon>Bacteria</taxon>
        <taxon>Pseudomonadati</taxon>
        <taxon>Pseudomonadota</taxon>
        <taxon>Alphaproteobacteria</taxon>
        <taxon>Hyphomicrobiales</taxon>
        <taxon>Boseaceae</taxon>
        <taxon>Bosea</taxon>
    </lineage>
</organism>
<dbReference type="Gene3D" id="3.40.1210.10">
    <property type="entry name" value="Survival protein SurE-like phosphatase/nucleotidase"/>
    <property type="match status" value="1"/>
</dbReference>
<evidence type="ECO:0000256" key="3">
    <source>
        <dbReference type="ARBA" id="ARBA00022490"/>
    </source>
</evidence>
<reference evidence="9 10" key="1">
    <citation type="submission" date="2023-09" db="EMBL/GenBank/DDBJ databases">
        <title>Whole genome shotgun sequencing (WGS) of Bosea sp. ZW T0_25, isolated from stored onions (Allium cepa).</title>
        <authorList>
            <person name="Stoll D.A."/>
            <person name="Huch M."/>
        </authorList>
    </citation>
    <scope>NUCLEOTIDE SEQUENCE [LARGE SCALE GENOMIC DNA]</scope>
    <source>
        <strain evidence="9 10">ZW T0_25</strain>
    </source>
</reference>
<dbReference type="NCBIfam" id="TIGR00087">
    <property type="entry name" value="surE"/>
    <property type="match status" value="1"/>
</dbReference>
<comment type="caution">
    <text evidence="9">The sequence shown here is derived from an EMBL/GenBank/DDBJ whole genome shotgun (WGS) entry which is preliminary data.</text>
</comment>
<dbReference type="PANTHER" id="PTHR30457">
    <property type="entry name" value="5'-NUCLEOTIDASE SURE"/>
    <property type="match status" value="1"/>
</dbReference>
<keyword evidence="6 7" id="KW-0378">Hydrolase</keyword>
<dbReference type="InterPro" id="IPR002828">
    <property type="entry name" value="SurE-like_Pase/nucleotidase"/>
</dbReference>
<keyword evidence="10" id="KW-1185">Reference proteome</keyword>
<evidence type="ECO:0000256" key="1">
    <source>
        <dbReference type="ARBA" id="ARBA00000815"/>
    </source>
</evidence>
<evidence type="ECO:0000256" key="6">
    <source>
        <dbReference type="ARBA" id="ARBA00022801"/>
    </source>
</evidence>
<dbReference type="HAMAP" id="MF_00060">
    <property type="entry name" value="SurE"/>
    <property type="match status" value="1"/>
</dbReference>
<dbReference type="EMBL" id="JAWDID010000091">
    <property type="protein sequence ID" value="MDU0343848.1"/>
    <property type="molecule type" value="Genomic_DNA"/>
</dbReference>
<feature type="binding site" evidence="7">
    <location>
        <position position="9"/>
    </location>
    <ligand>
        <name>a divalent metal cation</name>
        <dbReference type="ChEBI" id="CHEBI:60240"/>
    </ligand>
</feature>
<keyword evidence="4 7" id="KW-0479">Metal-binding</keyword>
<keyword evidence="3 7" id="KW-0963">Cytoplasm</keyword>
<dbReference type="Pfam" id="PF01975">
    <property type="entry name" value="SurE"/>
    <property type="match status" value="1"/>
</dbReference>
<dbReference type="NCBIfam" id="NF001490">
    <property type="entry name" value="PRK00346.1-4"/>
    <property type="match status" value="1"/>
</dbReference>
<name>A0ABU3SGC4_9HYPH</name>
<evidence type="ECO:0000256" key="5">
    <source>
        <dbReference type="ARBA" id="ARBA00022741"/>
    </source>
</evidence>
<comment type="catalytic activity">
    <reaction evidence="1 7">
        <text>a ribonucleoside 5'-phosphate + H2O = a ribonucleoside + phosphate</text>
        <dbReference type="Rhea" id="RHEA:12484"/>
        <dbReference type="ChEBI" id="CHEBI:15377"/>
        <dbReference type="ChEBI" id="CHEBI:18254"/>
        <dbReference type="ChEBI" id="CHEBI:43474"/>
        <dbReference type="ChEBI" id="CHEBI:58043"/>
        <dbReference type="EC" id="3.1.3.5"/>
    </reaction>
</comment>
<evidence type="ECO:0000256" key="7">
    <source>
        <dbReference type="HAMAP-Rule" id="MF_00060"/>
    </source>
</evidence>
<feature type="binding site" evidence="7">
    <location>
        <position position="93"/>
    </location>
    <ligand>
        <name>a divalent metal cation</name>
        <dbReference type="ChEBI" id="CHEBI:60240"/>
    </ligand>
</feature>
<dbReference type="SUPFAM" id="SSF64167">
    <property type="entry name" value="SurE-like"/>
    <property type="match status" value="1"/>
</dbReference>
<dbReference type="EC" id="3.1.3.5" evidence="7"/>
<dbReference type="Proteomes" id="UP001254257">
    <property type="component" value="Unassembled WGS sequence"/>
</dbReference>
<dbReference type="GO" id="GO:0008254">
    <property type="term" value="F:3'-nucleotidase activity"/>
    <property type="evidence" value="ECO:0007669"/>
    <property type="project" value="UniProtKB-EC"/>
</dbReference>
<evidence type="ECO:0000313" key="10">
    <source>
        <dbReference type="Proteomes" id="UP001254257"/>
    </source>
</evidence>
<dbReference type="PANTHER" id="PTHR30457:SF12">
    <property type="entry name" value="5'_3'-NUCLEOTIDASE SURE"/>
    <property type="match status" value="1"/>
</dbReference>
<comment type="function">
    <text evidence="7">Nucleotidase that shows phosphatase activity on nucleoside 5'-monophosphates.</text>
</comment>
<protein>
    <recommendedName>
        <fullName evidence="7">5'-nucleotidase SurE</fullName>
        <ecNumber evidence="7">3.1.3.5</ecNumber>
    </recommendedName>
    <alternativeName>
        <fullName evidence="7">Nucleoside 5'-monophosphate phosphohydrolase</fullName>
    </alternativeName>
</protein>
<keyword evidence="5 7" id="KW-0547">Nucleotide-binding</keyword>
<evidence type="ECO:0000256" key="2">
    <source>
        <dbReference type="ARBA" id="ARBA00011062"/>
    </source>
</evidence>
<dbReference type="InterPro" id="IPR036523">
    <property type="entry name" value="SurE-like_sf"/>
</dbReference>
<accession>A0ABU3SGC4</accession>
<sequence>MRILVTNDDGIHAEGLAVLERIAAQLSDDVWVVAPETDQSGVAHSLSLSNPLRLREVGEKRYAVQGTPTDCVIMAVRSILADAKPDLVLSGVNRGQNVAEDVTYSGTIAAAMEGTLLGIPSIAISQAYMPGDRSKISWDCAEQHAPSIIRKLLEEGIPKDILFNLNFPNVPPAEVKGVAVTVQGRRDQELVRLEPRQDGRGNPYFWIAFQRSKREPANGTDLRALAEGKISLTPLELDLTHEPTLTRFAQVFA</sequence>
<dbReference type="RefSeq" id="WP_316021543.1">
    <property type="nucleotide sequence ID" value="NZ_JAWDID010000091.1"/>
</dbReference>
<feature type="binding site" evidence="7">
    <location>
        <position position="40"/>
    </location>
    <ligand>
        <name>a divalent metal cation</name>
        <dbReference type="ChEBI" id="CHEBI:60240"/>
    </ligand>
</feature>
<evidence type="ECO:0000313" key="9">
    <source>
        <dbReference type="EMBL" id="MDU0343848.1"/>
    </source>
</evidence>
<evidence type="ECO:0000259" key="8">
    <source>
        <dbReference type="Pfam" id="PF01975"/>
    </source>
</evidence>
<dbReference type="InterPro" id="IPR030048">
    <property type="entry name" value="SurE"/>
</dbReference>
<gene>
    <name evidence="7 9" type="primary">surE</name>
    <name evidence="9" type="ORF">RKE40_28540</name>
</gene>
<proteinExistence type="inferred from homology"/>
<feature type="domain" description="Survival protein SurE-like phosphatase/nucleotidase" evidence="8">
    <location>
        <begin position="3"/>
        <end position="188"/>
    </location>
</feature>